<evidence type="ECO:0000313" key="1">
    <source>
        <dbReference type="EMBL" id="QTX14994.1"/>
    </source>
</evidence>
<geneLocation type="plasmid" evidence="1">
    <name>p17-15-vir-like</name>
</geneLocation>
<accession>A0A8B0SVS2</accession>
<proteinExistence type="predicted"/>
<name>A0A8B0SVS2_KLEPN</name>
<sequence>MLQPVTIGIPTFSPLFPSGFFIPADVFPGSKLLGEIGFQRSHLRIALFSSAYFEKGVVMAAGLSPLTGAMSQIMPSFFCQSKPVFELFEKFFSYNSSSLMWAKLSIAKKSCCCLRDGR</sequence>
<reference evidence="1" key="1">
    <citation type="submission" date="2020-01" db="EMBL/GenBank/DDBJ databases">
        <authorList>
            <person name="Qin S."/>
        </authorList>
    </citation>
    <scope>NUCLEOTIDE SEQUENCE</scope>
    <source>
        <strain evidence="1">CVir17-16-YZ6g</strain>
        <plasmid evidence="1">p17-15-vir-like</plasmid>
    </source>
</reference>
<protein>
    <submittedName>
        <fullName evidence="1">Uncharacterized protein</fullName>
    </submittedName>
</protein>
<dbReference type="AlphaFoldDB" id="A0A8B0SVS2"/>
<keyword evidence="1" id="KW-0614">Plasmid</keyword>
<organism evidence="1">
    <name type="scientific">Klebsiella pneumoniae</name>
    <dbReference type="NCBI Taxonomy" id="573"/>
    <lineage>
        <taxon>Bacteria</taxon>
        <taxon>Pseudomonadati</taxon>
        <taxon>Pseudomonadota</taxon>
        <taxon>Gammaproteobacteria</taxon>
        <taxon>Enterobacterales</taxon>
        <taxon>Enterobacteriaceae</taxon>
        <taxon>Klebsiella/Raoultella group</taxon>
        <taxon>Klebsiella</taxon>
        <taxon>Klebsiella pneumoniae complex</taxon>
    </lineage>
</organism>
<dbReference type="EMBL" id="MN956836">
    <property type="protein sequence ID" value="QTX14994.1"/>
    <property type="molecule type" value="Genomic_DNA"/>
</dbReference>